<dbReference type="OrthoDB" id="2403727at2759"/>
<accession>A0A9P7XW23</accession>
<feature type="compositionally biased region" description="Low complexity" evidence="1">
    <location>
        <begin position="167"/>
        <end position="191"/>
    </location>
</feature>
<keyword evidence="3" id="KW-1185">Reference proteome</keyword>
<organism evidence="2 3">
    <name type="scientific">Linnemannia hyalina</name>
    <dbReference type="NCBI Taxonomy" id="64524"/>
    <lineage>
        <taxon>Eukaryota</taxon>
        <taxon>Fungi</taxon>
        <taxon>Fungi incertae sedis</taxon>
        <taxon>Mucoromycota</taxon>
        <taxon>Mortierellomycotina</taxon>
        <taxon>Mortierellomycetes</taxon>
        <taxon>Mortierellales</taxon>
        <taxon>Mortierellaceae</taxon>
        <taxon>Linnemannia</taxon>
    </lineage>
</organism>
<comment type="caution">
    <text evidence="2">The sequence shown here is derived from an EMBL/GenBank/DDBJ whole genome shotgun (WGS) entry which is preliminary data.</text>
</comment>
<proteinExistence type="predicted"/>
<dbReference type="EMBL" id="JAHRHY010000006">
    <property type="protein sequence ID" value="KAG9068385.1"/>
    <property type="molecule type" value="Genomic_DNA"/>
</dbReference>
<evidence type="ECO:0000256" key="1">
    <source>
        <dbReference type="SAM" id="MobiDB-lite"/>
    </source>
</evidence>
<evidence type="ECO:0000313" key="2">
    <source>
        <dbReference type="EMBL" id="KAG9068385.1"/>
    </source>
</evidence>
<protein>
    <submittedName>
        <fullName evidence="2">Uncharacterized protein</fullName>
    </submittedName>
</protein>
<reference evidence="2" key="1">
    <citation type="submission" date="2021-06" db="EMBL/GenBank/DDBJ databases">
        <title>Genome Sequence of Mortierella hyaline Strain SCG-10, a Cold-Adapted, Nitrate-Reducing Fungus Isolated from Soil in Minnesota, USA.</title>
        <authorList>
            <person name="Aldossari N."/>
        </authorList>
    </citation>
    <scope>NUCLEOTIDE SEQUENCE</scope>
    <source>
        <strain evidence="2">SCG-10</strain>
    </source>
</reference>
<dbReference type="Proteomes" id="UP000707451">
    <property type="component" value="Unassembled WGS sequence"/>
</dbReference>
<gene>
    <name evidence="2" type="ORF">KI688_010653</name>
</gene>
<name>A0A9P7XW23_9FUNG</name>
<evidence type="ECO:0000313" key="3">
    <source>
        <dbReference type="Proteomes" id="UP000707451"/>
    </source>
</evidence>
<feature type="region of interest" description="Disordered" evidence="1">
    <location>
        <begin position="149"/>
        <end position="202"/>
    </location>
</feature>
<dbReference type="AlphaFoldDB" id="A0A9P7XW23"/>
<sequence>MDDESKTQSFINSVTGLFVDVAVVFHAESRQHVVFWSDILSAFPGVANLTIKNGTAAVPFAKDDSYDKIEQVNFERNYAQSEDFSEVPSDKFYDRFLNVVAEGEMESEQDIEEVAIGMGRVDLRDFSAIEYHQFSSGDRDRIATALPAITSPSSDDHINGNGIDRNTTPPLSTTSSTESGTGSGVSTSSATNIPPSNIDTAETGASVASGATAVPDPTEIDPVEATSSWASIFRTLGDLQAHYQLTPEETTTMFTEISQST</sequence>